<dbReference type="FunFam" id="3.30.200.20:FF:000196">
    <property type="entry name" value="Myosin light chain kinase family, member 4"/>
    <property type="match status" value="1"/>
</dbReference>
<dbReference type="PROSITE" id="PS50011">
    <property type="entry name" value="PROTEIN_KINASE_DOM"/>
    <property type="match status" value="1"/>
</dbReference>
<evidence type="ECO:0000256" key="7">
    <source>
        <dbReference type="PROSITE-ProRule" id="PRU10141"/>
    </source>
</evidence>
<dbReference type="SMART" id="SM00220">
    <property type="entry name" value="S_TKc"/>
    <property type="match status" value="1"/>
</dbReference>
<evidence type="ECO:0000313" key="11">
    <source>
        <dbReference type="Proteomes" id="UP000018468"/>
    </source>
</evidence>
<dbReference type="SUPFAM" id="SSF56112">
    <property type="entry name" value="Protein kinase-like (PK-like)"/>
    <property type="match status" value="1"/>
</dbReference>
<dbReference type="PROSITE" id="PS00107">
    <property type="entry name" value="PROTEIN_KINASE_ATP"/>
    <property type="match status" value="1"/>
</dbReference>
<feature type="compositionally biased region" description="Basic and acidic residues" evidence="8">
    <location>
        <begin position="256"/>
        <end position="275"/>
    </location>
</feature>
<dbReference type="GO" id="GO:0005524">
    <property type="term" value="F:ATP binding"/>
    <property type="evidence" value="ECO:0007669"/>
    <property type="project" value="UniProtKB-UniRule"/>
</dbReference>
<feature type="region of interest" description="Disordered" evidence="8">
    <location>
        <begin position="250"/>
        <end position="279"/>
    </location>
</feature>
<sequence>PNSSQVISNLNVMDNKLNVLDAKVEKIVSSQGDVLKKLDMVYQGIGNLEKDMAKLQLMKEPTVTAESFQNEIRSLNTETVKLLKCLQQDGKKQREKIDGIEHSVSAINKVIKFVGETFRSSKIVEYILKGTVPWRKKKDKSEERSAKPRAACSNRAVQAEIRRSFQEYYSFAKCRSTKKEKYQTKIHLDDKGVEKIPKVENADAVSTTEAQVHNPAETKAHSVIALPQAPNEKQHPQYDENAQILPAADKLPSSDSKTKVSHLPEKASIRSREHTQTQTFTEETHNVGVNTEEQGTIHQPEEVENINITIVACKPESDVTACTGQDLHKEAAETLERIPDTTQNIPATGLQSKKSSSEEKPPTLPSRAALEHKEMEQHKSSKPAVSLPKNDDSYCKKDLKSALMSHITVSPVKQQPKPNAQPVSKDNGPHIFIDDSPPLPAPFEHRIVSTKQLPVSSYYTVSYKEVLGGGRFGQVVKCAELSSGLTLAAKIIKVKGAKDREEVKNEIGVMNQLNHVNLIQLYDAFESKNNLTLIMEYVDGGELFDRIVDDNYHLTELDAIVFTRQICEGVQYLHQQYILHLDLKPENILCVNNTGNQIKIIDFGLARKYKPREKLKVNFGTPEFLAPEVVNYDYVSFPTDMWSVGVITYMLLSGLSPFLGDNDTETMNNILHGNWDFDAEAFENVSSEAKDFISRLLVLERSSRLSASGCMKHEWLNNLADKAKIRRVRLKSQLRLQRYLAHRQW</sequence>
<dbReference type="STRING" id="7918.ENSLOCP00000006599"/>
<reference evidence="10" key="2">
    <citation type="submission" date="2025-08" db="UniProtKB">
        <authorList>
            <consortium name="Ensembl"/>
        </authorList>
    </citation>
    <scope>IDENTIFICATION</scope>
</reference>
<evidence type="ECO:0000256" key="8">
    <source>
        <dbReference type="SAM" id="MobiDB-lite"/>
    </source>
</evidence>
<dbReference type="Proteomes" id="UP000018468">
    <property type="component" value="Linkage group LG23"/>
</dbReference>
<keyword evidence="5" id="KW-0418">Kinase</keyword>
<name>W5MDZ0_LEPOC</name>
<evidence type="ECO:0000256" key="2">
    <source>
        <dbReference type="ARBA" id="ARBA00022527"/>
    </source>
</evidence>
<evidence type="ECO:0000256" key="3">
    <source>
        <dbReference type="ARBA" id="ARBA00022679"/>
    </source>
</evidence>
<dbReference type="HOGENOM" id="CLU_000288_90_2_1"/>
<feature type="compositionally biased region" description="Polar residues" evidence="8">
    <location>
        <begin position="340"/>
        <end position="351"/>
    </location>
</feature>
<evidence type="ECO:0000313" key="10">
    <source>
        <dbReference type="Ensembl" id="ENSLOCP00000006599.1"/>
    </source>
</evidence>
<dbReference type="Gene3D" id="3.30.200.20">
    <property type="entry name" value="Phosphorylase Kinase, domain 1"/>
    <property type="match status" value="1"/>
</dbReference>
<dbReference type="Ensembl" id="ENSLOCT00000006607.1">
    <property type="protein sequence ID" value="ENSLOCP00000006599.1"/>
    <property type="gene ID" value="ENSLOCG00000005472.1"/>
</dbReference>
<dbReference type="eggNOG" id="KOG0032">
    <property type="taxonomic scope" value="Eukaryota"/>
</dbReference>
<dbReference type="PROSITE" id="PS00108">
    <property type="entry name" value="PROTEIN_KINASE_ST"/>
    <property type="match status" value="1"/>
</dbReference>
<protein>
    <submittedName>
        <fullName evidence="10">Myosin light chain kinase 3</fullName>
    </submittedName>
</protein>
<dbReference type="GO" id="GO:0055003">
    <property type="term" value="P:cardiac myofibril assembly"/>
    <property type="evidence" value="ECO:0000318"/>
    <property type="project" value="GO_Central"/>
</dbReference>
<dbReference type="Pfam" id="PF00069">
    <property type="entry name" value="Pkinase"/>
    <property type="match status" value="1"/>
</dbReference>
<dbReference type="Bgee" id="ENSLOCG00000005472">
    <property type="expression patterns" value="Expressed in heart and 4 other cell types or tissues"/>
</dbReference>
<dbReference type="FunFam" id="1.10.510.10:FF:000135">
    <property type="entry name" value="Putative myosin light chain kinase 3"/>
    <property type="match status" value="1"/>
</dbReference>
<keyword evidence="3" id="KW-0808">Transferase</keyword>
<dbReference type="Gene3D" id="1.10.510.10">
    <property type="entry name" value="Transferase(Phosphotransferase) domain 1"/>
    <property type="match status" value="1"/>
</dbReference>
<dbReference type="InParanoid" id="W5MDZ0"/>
<dbReference type="InterPro" id="IPR011009">
    <property type="entry name" value="Kinase-like_dom_sf"/>
</dbReference>
<reference evidence="11" key="1">
    <citation type="submission" date="2011-12" db="EMBL/GenBank/DDBJ databases">
        <title>The Draft Genome of Lepisosteus oculatus.</title>
        <authorList>
            <consortium name="The Broad Institute Genome Assembly &amp; Analysis Group"/>
            <consortium name="Computational R&amp;D Group"/>
            <consortium name="and Sequencing Platform"/>
            <person name="Di Palma F."/>
            <person name="Alfoldi J."/>
            <person name="Johnson J."/>
            <person name="Berlin A."/>
            <person name="Gnerre S."/>
            <person name="Jaffe D."/>
            <person name="MacCallum I."/>
            <person name="Young S."/>
            <person name="Walker B.J."/>
            <person name="Lander E.S."/>
            <person name="Lindblad-Toh K."/>
        </authorList>
    </citation>
    <scope>NUCLEOTIDE SEQUENCE [LARGE SCALE GENOMIC DNA]</scope>
</reference>
<dbReference type="OMA" id="HERETSH"/>
<dbReference type="GO" id="GO:0045214">
    <property type="term" value="P:sarcomere organization"/>
    <property type="evidence" value="ECO:0000318"/>
    <property type="project" value="GO_Central"/>
</dbReference>
<keyword evidence="4 7" id="KW-0547">Nucleotide-binding</keyword>
<evidence type="ECO:0000256" key="6">
    <source>
        <dbReference type="ARBA" id="ARBA00022840"/>
    </source>
</evidence>
<organism evidence="10 11">
    <name type="scientific">Lepisosteus oculatus</name>
    <name type="common">Spotted gar</name>
    <dbReference type="NCBI Taxonomy" id="7918"/>
    <lineage>
        <taxon>Eukaryota</taxon>
        <taxon>Metazoa</taxon>
        <taxon>Chordata</taxon>
        <taxon>Craniata</taxon>
        <taxon>Vertebrata</taxon>
        <taxon>Euteleostomi</taxon>
        <taxon>Actinopterygii</taxon>
        <taxon>Neopterygii</taxon>
        <taxon>Holostei</taxon>
        <taxon>Semionotiformes</taxon>
        <taxon>Lepisosteidae</taxon>
        <taxon>Lepisosteus</taxon>
    </lineage>
</organism>
<dbReference type="InterPro" id="IPR008271">
    <property type="entry name" value="Ser/Thr_kinase_AS"/>
</dbReference>
<dbReference type="PANTHER" id="PTHR24342:SF20">
    <property type="entry name" value="MYOSIN LIGHT CHAIN KINASE, SMOOTH MUSCLE"/>
    <property type="match status" value="1"/>
</dbReference>
<keyword evidence="2" id="KW-0723">Serine/threonine-protein kinase</keyword>
<reference evidence="10" key="3">
    <citation type="submission" date="2025-09" db="UniProtKB">
        <authorList>
            <consortium name="Ensembl"/>
        </authorList>
    </citation>
    <scope>IDENTIFICATION</scope>
</reference>
<dbReference type="EMBL" id="AHAT01034963">
    <property type="status" value="NOT_ANNOTATED_CDS"/>
    <property type="molecule type" value="Genomic_DNA"/>
</dbReference>
<dbReference type="GO" id="GO:0007165">
    <property type="term" value="P:signal transduction"/>
    <property type="evidence" value="ECO:0000318"/>
    <property type="project" value="GO_Central"/>
</dbReference>
<feature type="binding site" evidence="7">
    <location>
        <position position="490"/>
    </location>
    <ligand>
        <name>ATP</name>
        <dbReference type="ChEBI" id="CHEBI:30616"/>
    </ligand>
</feature>
<feature type="domain" description="Protein kinase" evidence="9">
    <location>
        <begin position="461"/>
        <end position="716"/>
    </location>
</feature>
<dbReference type="FunCoup" id="W5MDZ0">
    <property type="interactions" value="84"/>
</dbReference>
<evidence type="ECO:0000259" key="9">
    <source>
        <dbReference type="PROSITE" id="PS50011"/>
    </source>
</evidence>
<evidence type="ECO:0000256" key="4">
    <source>
        <dbReference type="ARBA" id="ARBA00022741"/>
    </source>
</evidence>
<dbReference type="GeneTree" id="ENSGT00940000160007"/>
<dbReference type="InterPro" id="IPR000719">
    <property type="entry name" value="Prot_kinase_dom"/>
</dbReference>
<dbReference type="GO" id="GO:0005737">
    <property type="term" value="C:cytoplasm"/>
    <property type="evidence" value="ECO:0000318"/>
    <property type="project" value="GO_Central"/>
</dbReference>
<accession>W5MDZ0</accession>
<dbReference type="AlphaFoldDB" id="W5MDZ0"/>
<dbReference type="PANTHER" id="PTHR24342">
    <property type="entry name" value="SERINE/THREONINE-PROTEIN KINASE 17"/>
    <property type="match status" value="1"/>
</dbReference>
<dbReference type="InterPro" id="IPR017441">
    <property type="entry name" value="Protein_kinase_ATP_BS"/>
</dbReference>
<evidence type="ECO:0000256" key="5">
    <source>
        <dbReference type="ARBA" id="ARBA00022777"/>
    </source>
</evidence>
<dbReference type="GO" id="GO:0004687">
    <property type="term" value="F:myosin light chain kinase activity"/>
    <property type="evidence" value="ECO:0000318"/>
    <property type="project" value="GO_Central"/>
</dbReference>
<evidence type="ECO:0000256" key="1">
    <source>
        <dbReference type="ARBA" id="ARBA00006692"/>
    </source>
</evidence>
<keyword evidence="11" id="KW-1185">Reference proteome</keyword>
<feature type="compositionally biased region" description="Basic and acidic residues" evidence="8">
    <location>
        <begin position="369"/>
        <end position="379"/>
    </location>
</feature>
<comment type="similarity">
    <text evidence="1">Belongs to the protein kinase superfamily. CAMK Ser/Thr protein kinase family.</text>
</comment>
<keyword evidence="6 7" id="KW-0067">ATP-binding</keyword>
<feature type="region of interest" description="Disordered" evidence="8">
    <location>
        <begin position="334"/>
        <end position="391"/>
    </location>
</feature>
<proteinExistence type="inferred from homology"/>